<dbReference type="InterPro" id="IPR002999">
    <property type="entry name" value="Tudor"/>
</dbReference>
<sequence length="311" mass="33887">MLQEFSPLSSRPAAGCASSCAEPQRCLSGNPHKRVVNLQHLIPSSTVQGLSLQSFYPSGVLIKYHPTLLHLFYHAHDVTQALEADPGNKELQSLKAELSDLITLTKSYLTEASKGATPTETSSSRSAFKSTSQPAKTSEKESFKVGDEVMAKWVSGDKEWYPAKVTVVSGTEGKYVYTVQFTQYGTIETLPLGNNIRPLDASRKRAYEDSTPVFTSSTGPERKKKVLEYKEPTIKKPKAPPKAELDAGKKSWQAFANKVGKKKGVRVSGDSMFRTPDLGGRVGVVGSGKGMTKDAGTRGKHVYQLDGERDD</sequence>
<dbReference type="PANTHER" id="PTHR46297:SF2">
    <property type="entry name" value="TUDOR DOMAIN-CONTAINING PROTEIN"/>
    <property type="match status" value="1"/>
</dbReference>
<evidence type="ECO:0000256" key="2">
    <source>
        <dbReference type="ARBA" id="ARBA00023242"/>
    </source>
</evidence>
<keyword evidence="6" id="KW-1185">Reference proteome</keyword>
<dbReference type="SUPFAM" id="SSF63748">
    <property type="entry name" value="Tudor/PWWP/MBT"/>
    <property type="match status" value="1"/>
</dbReference>
<dbReference type="OMA" id="CMAVWSQ"/>
<comment type="caution">
    <text evidence="5">The sequence shown here is derived from an EMBL/GenBank/DDBJ whole genome shotgun (WGS) entry which is preliminary data.</text>
</comment>
<dbReference type="GO" id="GO:0005634">
    <property type="term" value="C:nucleus"/>
    <property type="evidence" value="ECO:0007669"/>
    <property type="project" value="UniProtKB-SubCell"/>
</dbReference>
<reference evidence="5 6" key="3">
    <citation type="journal article" date="2015" name="Genome Announc.">
        <title>Draft Genome Sequence of the Archiascomycetous Yeast Saitoella complicata.</title>
        <authorList>
            <person name="Yamauchi K."/>
            <person name="Kondo S."/>
            <person name="Hamamoto M."/>
            <person name="Takahashi Y."/>
            <person name="Ogura Y."/>
            <person name="Hayashi T."/>
            <person name="Nishida H."/>
        </authorList>
    </citation>
    <scope>NUCLEOTIDE SEQUENCE [LARGE SCALE GENOMIC DNA]</scope>
    <source>
        <strain evidence="5 6">NRRL Y-17804</strain>
    </source>
</reference>
<dbReference type="PROSITE" id="PS50304">
    <property type="entry name" value="TUDOR"/>
    <property type="match status" value="1"/>
</dbReference>
<comment type="subcellular location">
    <subcellularLocation>
        <location evidence="1">Nucleus</location>
    </subcellularLocation>
</comment>
<dbReference type="Gene3D" id="2.30.30.140">
    <property type="match status" value="1"/>
</dbReference>
<dbReference type="SMART" id="SM00333">
    <property type="entry name" value="TUDOR"/>
    <property type="match status" value="1"/>
</dbReference>
<evidence type="ECO:0000259" key="4">
    <source>
        <dbReference type="PROSITE" id="PS50304"/>
    </source>
</evidence>
<dbReference type="STRING" id="698492.A0A0E9NNQ4"/>
<dbReference type="Proteomes" id="UP000033140">
    <property type="component" value="Unassembled WGS sequence"/>
</dbReference>
<proteinExistence type="predicted"/>
<feature type="compositionally biased region" description="Gly residues" evidence="3">
    <location>
        <begin position="280"/>
        <end position="289"/>
    </location>
</feature>
<dbReference type="PANTHER" id="PTHR46297">
    <property type="entry name" value="ZINC FINGER CCCH-TYPE WITH G PATCH DOMAIN-CONTAINING PROTEIN"/>
    <property type="match status" value="1"/>
</dbReference>
<evidence type="ECO:0000256" key="1">
    <source>
        <dbReference type="ARBA" id="ARBA00004123"/>
    </source>
</evidence>
<keyword evidence="2" id="KW-0539">Nucleus</keyword>
<dbReference type="EMBL" id="BACD03000047">
    <property type="protein sequence ID" value="GAO51507.1"/>
    <property type="molecule type" value="Genomic_DNA"/>
</dbReference>
<feature type="region of interest" description="Disordered" evidence="3">
    <location>
        <begin position="113"/>
        <end position="141"/>
    </location>
</feature>
<feature type="domain" description="Tudor" evidence="4">
    <location>
        <begin position="142"/>
        <end position="205"/>
    </location>
</feature>
<evidence type="ECO:0000256" key="3">
    <source>
        <dbReference type="SAM" id="MobiDB-lite"/>
    </source>
</evidence>
<feature type="region of interest" description="Disordered" evidence="3">
    <location>
        <begin position="268"/>
        <end position="311"/>
    </location>
</feature>
<protein>
    <recommendedName>
        <fullName evidence="4">Tudor domain-containing protein</fullName>
    </recommendedName>
</protein>
<reference evidence="5 6" key="1">
    <citation type="journal article" date="2011" name="J. Gen. Appl. Microbiol.">
        <title>Draft genome sequencing of the enigmatic yeast Saitoella complicata.</title>
        <authorList>
            <person name="Nishida H."/>
            <person name="Hamamoto M."/>
            <person name="Sugiyama J."/>
        </authorList>
    </citation>
    <scope>NUCLEOTIDE SEQUENCE [LARGE SCALE GENOMIC DNA]</scope>
    <source>
        <strain evidence="5 6">NRRL Y-17804</strain>
    </source>
</reference>
<evidence type="ECO:0000313" key="6">
    <source>
        <dbReference type="Proteomes" id="UP000033140"/>
    </source>
</evidence>
<organism evidence="5 6">
    <name type="scientific">Saitoella complicata (strain BCRC 22490 / CBS 7301 / JCM 7358 / NBRC 10748 / NRRL Y-17804)</name>
    <dbReference type="NCBI Taxonomy" id="698492"/>
    <lineage>
        <taxon>Eukaryota</taxon>
        <taxon>Fungi</taxon>
        <taxon>Dikarya</taxon>
        <taxon>Ascomycota</taxon>
        <taxon>Taphrinomycotina</taxon>
        <taxon>Taphrinomycotina incertae sedis</taxon>
        <taxon>Saitoella</taxon>
    </lineage>
</organism>
<gene>
    <name evidence="5" type="ORF">G7K_5606-t1</name>
</gene>
<evidence type="ECO:0000313" key="5">
    <source>
        <dbReference type="EMBL" id="GAO51507.1"/>
    </source>
</evidence>
<dbReference type="AlphaFoldDB" id="A0A0E9NNQ4"/>
<accession>A0A0E9NNQ4</accession>
<reference evidence="5 6" key="2">
    <citation type="journal article" date="2014" name="J. Gen. Appl. Microbiol.">
        <title>The early diverging ascomycetous budding yeast Saitoella complicata has three histone deacetylases belonging to the Clr6, Hos2, and Rpd3 lineages.</title>
        <authorList>
            <person name="Nishida H."/>
            <person name="Matsumoto T."/>
            <person name="Kondo S."/>
            <person name="Hamamoto M."/>
            <person name="Yoshikawa H."/>
        </authorList>
    </citation>
    <scope>NUCLEOTIDE SEQUENCE [LARGE SCALE GENOMIC DNA]</scope>
    <source>
        <strain evidence="5 6">NRRL Y-17804</strain>
    </source>
</reference>
<feature type="compositionally biased region" description="Low complexity" evidence="3">
    <location>
        <begin position="119"/>
        <end position="132"/>
    </location>
</feature>
<name>A0A0E9NNQ4_SAICN</name>